<dbReference type="InterPro" id="IPR039424">
    <property type="entry name" value="SBP_5"/>
</dbReference>
<dbReference type="CDD" id="cd08513">
    <property type="entry name" value="PBP2_thermophilic_Hb8_like"/>
    <property type="match status" value="1"/>
</dbReference>
<dbReference type="Gene3D" id="3.10.105.10">
    <property type="entry name" value="Dipeptide-binding Protein, Domain 3"/>
    <property type="match status" value="1"/>
</dbReference>
<proteinExistence type="inferred from homology"/>
<sequence>MVTRCAGAALAAWLTLLACAAPAEEQAEERAGEQAGERLTILSWQAPSTLNPYLSAGAKDVEAASLVLEPLARFTPEGQLVAWLADEIPTLENGGRSADMMAITWRLQEGLLWSDGRAVTSEDVRFTWAYCTAEGAGCAQAAKFDGIAEIETPDARTVTIRFNAPQPNPSAAFVGAQTPILQGAQFARCMGAQSATCTAENFAPIGTGPFTVAEFRPNDVIRFAANPQYRDPALPGFAEVVLKGGGDAAGAARAVFQTAEVDYATNLQLAPELLERMAQGGRGEIETAFGPLVEYIALNLTDPDPRHGAARATPAHPHPVLSDPVVRRALSLALDRAALVEIGYGTAGRATCNIVVAPAHVASTANEACHMQDIETARELLDQAGWRDSDGDGIRDKDGRALSLSFQTSTNAVRQDFQAIIKHWWAQIGVGAELRNINASVFFGSDPASPDTFQKFHADVQMFASMFDGTDPETFLRNWRCDRIPGPDNGWQGSNVPRFCDADYDRLTEELARTGAPDERARLVRALNDRLVQEHVLVPLVARGRVSGRAKGLAGVEMNPWDSEFWNIAQWRRQAE</sequence>
<organism evidence="5 6">
    <name type="scientific">Roseovarius litoreus</name>
    <dbReference type="NCBI Taxonomy" id="1155722"/>
    <lineage>
        <taxon>Bacteria</taxon>
        <taxon>Pseudomonadati</taxon>
        <taxon>Pseudomonadota</taxon>
        <taxon>Alphaproteobacteria</taxon>
        <taxon>Rhodobacterales</taxon>
        <taxon>Roseobacteraceae</taxon>
        <taxon>Roseovarius</taxon>
    </lineage>
</organism>
<protein>
    <submittedName>
        <fullName evidence="5">Peptide/nickel transport system substrate-binding protein</fullName>
    </submittedName>
</protein>
<evidence type="ECO:0000313" key="5">
    <source>
        <dbReference type="EMBL" id="SHL66370.1"/>
    </source>
</evidence>
<dbReference type="GO" id="GO:0015833">
    <property type="term" value="P:peptide transport"/>
    <property type="evidence" value="ECO:0007669"/>
    <property type="project" value="TreeGrafter"/>
</dbReference>
<dbReference type="EMBL" id="FRCB01000002">
    <property type="protein sequence ID" value="SHL66370.1"/>
    <property type="molecule type" value="Genomic_DNA"/>
</dbReference>
<accession>A0A1M7CGP2</accession>
<keyword evidence="6" id="KW-1185">Reference proteome</keyword>
<dbReference type="SUPFAM" id="SSF53850">
    <property type="entry name" value="Periplasmic binding protein-like II"/>
    <property type="match status" value="1"/>
</dbReference>
<gene>
    <name evidence="5" type="ORF">SAMN05443432_102149</name>
</gene>
<keyword evidence="3" id="KW-0732">Signal</keyword>
<dbReference type="RefSeq" id="WP_149778520.1">
    <property type="nucleotide sequence ID" value="NZ_FRCB01000002.1"/>
</dbReference>
<dbReference type="Gene3D" id="3.40.190.10">
    <property type="entry name" value="Periplasmic binding protein-like II"/>
    <property type="match status" value="1"/>
</dbReference>
<evidence type="ECO:0000256" key="1">
    <source>
        <dbReference type="ARBA" id="ARBA00004418"/>
    </source>
</evidence>
<dbReference type="PANTHER" id="PTHR30290:SF65">
    <property type="entry name" value="MONOACYL PHOSPHATIDYLINOSITOL TETRAMANNOSIDE-BINDING PROTEIN LPQW-RELATED"/>
    <property type="match status" value="1"/>
</dbReference>
<dbReference type="GO" id="GO:0030288">
    <property type="term" value="C:outer membrane-bounded periplasmic space"/>
    <property type="evidence" value="ECO:0007669"/>
    <property type="project" value="UniProtKB-ARBA"/>
</dbReference>
<name>A0A1M7CGP2_9RHOB</name>
<comment type="subcellular location">
    <subcellularLocation>
        <location evidence="1">Periplasm</location>
    </subcellularLocation>
</comment>
<feature type="signal peptide" evidence="3">
    <location>
        <begin position="1"/>
        <end position="20"/>
    </location>
</feature>
<dbReference type="InterPro" id="IPR000914">
    <property type="entry name" value="SBP_5_dom"/>
</dbReference>
<dbReference type="PANTHER" id="PTHR30290">
    <property type="entry name" value="PERIPLASMIC BINDING COMPONENT OF ABC TRANSPORTER"/>
    <property type="match status" value="1"/>
</dbReference>
<evidence type="ECO:0000256" key="3">
    <source>
        <dbReference type="SAM" id="SignalP"/>
    </source>
</evidence>
<evidence type="ECO:0000313" key="6">
    <source>
        <dbReference type="Proteomes" id="UP000322545"/>
    </source>
</evidence>
<comment type="similarity">
    <text evidence="2">Belongs to the bacterial solute-binding protein 5 family.</text>
</comment>
<evidence type="ECO:0000259" key="4">
    <source>
        <dbReference type="Pfam" id="PF00496"/>
    </source>
</evidence>
<dbReference type="Proteomes" id="UP000322545">
    <property type="component" value="Unassembled WGS sequence"/>
</dbReference>
<dbReference type="Pfam" id="PF00496">
    <property type="entry name" value="SBP_bac_5"/>
    <property type="match status" value="1"/>
</dbReference>
<dbReference type="PROSITE" id="PS51257">
    <property type="entry name" value="PROKAR_LIPOPROTEIN"/>
    <property type="match status" value="1"/>
</dbReference>
<dbReference type="GO" id="GO:1904680">
    <property type="term" value="F:peptide transmembrane transporter activity"/>
    <property type="evidence" value="ECO:0007669"/>
    <property type="project" value="TreeGrafter"/>
</dbReference>
<dbReference type="InterPro" id="IPR030678">
    <property type="entry name" value="Peptide/Ni-bd"/>
</dbReference>
<reference evidence="5 6" key="1">
    <citation type="submission" date="2016-11" db="EMBL/GenBank/DDBJ databases">
        <authorList>
            <person name="Varghese N."/>
            <person name="Submissions S."/>
        </authorList>
    </citation>
    <scope>NUCLEOTIDE SEQUENCE [LARGE SCALE GENOMIC DNA]</scope>
    <source>
        <strain evidence="5 6">DSM 28249</strain>
    </source>
</reference>
<feature type="domain" description="Solute-binding protein family 5" evidence="4">
    <location>
        <begin position="81"/>
        <end position="480"/>
    </location>
</feature>
<evidence type="ECO:0000256" key="2">
    <source>
        <dbReference type="ARBA" id="ARBA00005695"/>
    </source>
</evidence>
<dbReference type="GO" id="GO:0043190">
    <property type="term" value="C:ATP-binding cassette (ABC) transporter complex"/>
    <property type="evidence" value="ECO:0007669"/>
    <property type="project" value="InterPro"/>
</dbReference>
<dbReference type="AlphaFoldDB" id="A0A1M7CGP2"/>
<dbReference type="PIRSF" id="PIRSF002741">
    <property type="entry name" value="MppA"/>
    <property type="match status" value="1"/>
</dbReference>
<feature type="chain" id="PRO_5012929358" evidence="3">
    <location>
        <begin position="21"/>
        <end position="576"/>
    </location>
</feature>